<proteinExistence type="predicted"/>
<dbReference type="GO" id="GO:0004181">
    <property type="term" value="F:metallocarboxypeptidase activity"/>
    <property type="evidence" value="ECO:0007669"/>
    <property type="project" value="InterPro"/>
</dbReference>
<dbReference type="GO" id="GO:0006508">
    <property type="term" value="P:proteolysis"/>
    <property type="evidence" value="ECO:0007669"/>
    <property type="project" value="InterPro"/>
</dbReference>
<dbReference type="PRINTS" id="PR00998">
    <property type="entry name" value="CRBOXYPTASET"/>
</dbReference>
<dbReference type="CDD" id="cd06460">
    <property type="entry name" value="M32_Taq"/>
    <property type="match status" value="1"/>
</dbReference>
<sequence>LANGTPPSGEPLACQIDATKQNAFGNFVIEALGFDMQAGRLDVTTHPFCSGIAPGDTRLTTRYRDEKFTDALYGTMHECGHGLYEQGLPKGDHFGEPLGDSISLGIHESQSRMWENFVGRSREFWEWALPHAQQMMGSGLEKFGVDDLFAATNLVERSCIRVEADEATYNLHVMLRFGIERAMVRGDLSVSDLPGAWNEQFEQMLGVKVPDDRRGCLQDVHWSFGLLGYFPTYTLGNLYAAQFWEKINEDIPDLSTQMSRGEFGSLLTWLRTNIHRHGMRFRAGELCERITGKALSADPLLRHLEGKLRPVYGV</sequence>
<evidence type="ECO:0000313" key="1">
    <source>
        <dbReference type="EMBL" id="VAX41443.1"/>
    </source>
</evidence>
<dbReference type="PROSITE" id="PS52034">
    <property type="entry name" value="PEPTIDASE_M32"/>
    <property type="match status" value="1"/>
</dbReference>
<keyword evidence="1" id="KW-0378">Hydrolase</keyword>
<keyword evidence="1" id="KW-0645">Protease</keyword>
<organism evidence="1">
    <name type="scientific">hydrothermal vent metagenome</name>
    <dbReference type="NCBI Taxonomy" id="652676"/>
    <lineage>
        <taxon>unclassified sequences</taxon>
        <taxon>metagenomes</taxon>
        <taxon>ecological metagenomes</taxon>
    </lineage>
</organism>
<reference evidence="1" key="1">
    <citation type="submission" date="2018-06" db="EMBL/GenBank/DDBJ databases">
        <authorList>
            <person name="Zhirakovskaya E."/>
        </authorList>
    </citation>
    <scope>NUCLEOTIDE SEQUENCE</scope>
</reference>
<keyword evidence="1" id="KW-0121">Carboxypeptidase</keyword>
<dbReference type="SUPFAM" id="SSF55486">
    <property type="entry name" value="Metalloproteases ('zincins'), catalytic domain"/>
    <property type="match status" value="1"/>
</dbReference>
<gene>
    <name evidence="1" type="ORF">MNBD_PLANCTO03-38</name>
</gene>
<dbReference type="InterPro" id="IPR001333">
    <property type="entry name" value="Peptidase_M32_Taq"/>
</dbReference>
<accession>A0A3B1DWP2</accession>
<feature type="non-terminal residue" evidence="1">
    <location>
        <position position="1"/>
    </location>
</feature>
<dbReference type="EC" id="3.4.17.19" evidence="1"/>
<name>A0A3B1DWP2_9ZZZZ</name>
<dbReference type="Gene3D" id="1.10.1370.30">
    <property type="match status" value="1"/>
</dbReference>
<dbReference type="Pfam" id="PF02074">
    <property type="entry name" value="Peptidase_M32"/>
    <property type="match status" value="1"/>
</dbReference>
<dbReference type="PANTHER" id="PTHR34217:SF1">
    <property type="entry name" value="CARBOXYPEPTIDASE 1"/>
    <property type="match status" value="1"/>
</dbReference>
<dbReference type="PANTHER" id="PTHR34217">
    <property type="entry name" value="METAL-DEPENDENT CARBOXYPEPTIDASE"/>
    <property type="match status" value="1"/>
</dbReference>
<protein>
    <submittedName>
        <fullName evidence="1">Thermostable carboxypeptidase 1</fullName>
        <ecNumber evidence="1">3.4.17.19</ecNumber>
    </submittedName>
</protein>
<dbReference type="AlphaFoldDB" id="A0A3B1DWP2"/>
<dbReference type="EMBL" id="UOGK01000541">
    <property type="protein sequence ID" value="VAX41443.1"/>
    <property type="molecule type" value="Genomic_DNA"/>
</dbReference>